<protein>
    <recommendedName>
        <fullName evidence="3">tRNA dimethylallyltransferase</fullName>
    </recommendedName>
</protein>
<keyword evidence="2" id="KW-1185">Reference proteome</keyword>
<dbReference type="EMBL" id="CAUYUJ010016474">
    <property type="protein sequence ID" value="CAK0865689.1"/>
    <property type="molecule type" value="Genomic_DNA"/>
</dbReference>
<feature type="non-terminal residue" evidence="1">
    <location>
        <position position="1"/>
    </location>
</feature>
<comment type="caution">
    <text evidence="1">The sequence shown here is derived from an EMBL/GenBank/DDBJ whole genome shotgun (WGS) entry which is preliminary data.</text>
</comment>
<name>A0ABN9V1L6_9DINO</name>
<evidence type="ECO:0000313" key="1">
    <source>
        <dbReference type="EMBL" id="CAK0865689.1"/>
    </source>
</evidence>
<evidence type="ECO:0008006" key="3">
    <source>
        <dbReference type="Google" id="ProtNLM"/>
    </source>
</evidence>
<reference evidence="1" key="1">
    <citation type="submission" date="2023-10" db="EMBL/GenBank/DDBJ databases">
        <authorList>
            <person name="Chen Y."/>
            <person name="Shah S."/>
            <person name="Dougan E. K."/>
            <person name="Thang M."/>
            <person name="Chan C."/>
        </authorList>
    </citation>
    <scope>NUCLEOTIDE SEQUENCE [LARGE SCALE GENOMIC DNA]</scope>
</reference>
<dbReference type="Gene3D" id="3.40.50.300">
    <property type="entry name" value="P-loop containing nucleotide triphosphate hydrolases"/>
    <property type="match status" value="1"/>
</dbReference>
<feature type="non-terminal residue" evidence="1">
    <location>
        <position position="287"/>
    </location>
</feature>
<dbReference type="Gene3D" id="1.10.20.140">
    <property type="match status" value="1"/>
</dbReference>
<dbReference type="Pfam" id="PF01715">
    <property type="entry name" value="IPPT"/>
    <property type="match status" value="1"/>
</dbReference>
<dbReference type="InterPro" id="IPR027417">
    <property type="entry name" value="P-loop_NTPase"/>
</dbReference>
<accession>A0ABN9V1L6</accession>
<gene>
    <name evidence="1" type="ORF">PCOR1329_LOCUS53139</name>
</gene>
<organism evidence="1 2">
    <name type="scientific">Prorocentrum cordatum</name>
    <dbReference type="NCBI Taxonomy" id="2364126"/>
    <lineage>
        <taxon>Eukaryota</taxon>
        <taxon>Sar</taxon>
        <taxon>Alveolata</taxon>
        <taxon>Dinophyceae</taxon>
        <taxon>Prorocentrales</taxon>
        <taxon>Prorocentraceae</taxon>
        <taxon>Prorocentrum</taxon>
    </lineage>
</organism>
<dbReference type="Proteomes" id="UP001189429">
    <property type="component" value="Unassembled WGS sequence"/>
</dbReference>
<proteinExistence type="predicted"/>
<sequence length="287" mass="31854">VARELRPFEESLDWEGAVGLLAAVDPEKAERLSYNDWRRLARHLEAARAGPRREGRAPRSGYDFRSFFLSPRDRQALFRRIDERCLAMLDAGLLEEVAGLLCRGVLDPESPPGRAIGYRQPIDYLLRPEPREGDFDALAAFLQNFGTASRKYAQQQMHWFLRDRSFAWLSADPANPRAVAEQILKAMEAPGPCAPEAADQDLGVREAQVEQGRLMPLSFVSALDRSQLRGEVLGPLLARADACTFQLPLELRRAPEAAPLALVAVGAGAFGKVRGRSCLPEARAPRK</sequence>
<evidence type="ECO:0000313" key="2">
    <source>
        <dbReference type="Proteomes" id="UP001189429"/>
    </source>
</evidence>